<comment type="similarity">
    <text evidence="1 5">Belongs to the D-isomer specific 2-hydroxyacid dehydrogenase family.</text>
</comment>
<evidence type="ECO:0000256" key="5">
    <source>
        <dbReference type="RuleBase" id="RU003719"/>
    </source>
</evidence>
<dbReference type="OrthoDB" id="9793626at2"/>
<keyword evidence="2" id="KW-0028">Amino-acid biosynthesis</keyword>
<proteinExistence type="inferred from homology"/>
<feature type="domain" description="D-isomer specific 2-hydroxyacid dehydrogenase NAD-binding" evidence="7">
    <location>
        <begin position="126"/>
        <end position="315"/>
    </location>
</feature>
<accession>A0A5B8XZG3</accession>
<evidence type="ECO:0000256" key="2">
    <source>
        <dbReference type="ARBA" id="ARBA00022605"/>
    </source>
</evidence>
<dbReference type="RefSeq" id="WP_146962626.1">
    <property type="nucleotide sequence ID" value="NZ_CP042467.1"/>
</dbReference>
<evidence type="ECO:0000256" key="4">
    <source>
        <dbReference type="ARBA" id="ARBA00023027"/>
    </source>
</evidence>
<evidence type="ECO:0000313" key="9">
    <source>
        <dbReference type="Proteomes" id="UP000321595"/>
    </source>
</evidence>
<protein>
    <submittedName>
        <fullName evidence="8">3-phosphoglycerate dehydrogenase</fullName>
    </submittedName>
</protein>
<dbReference type="PROSITE" id="PS00065">
    <property type="entry name" value="D_2_HYDROXYACID_DH_1"/>
    <property type="match status" value="1"/>
</dbReference>
<name>A0A5B8XZG3_9DELT</name>
<evidence type="ECO:0000259" key="7">
    <source>
        <dbReference type="Pfam" id="PF02826"/>
    </source>
</evidence>
<dbReference type="EMBL" id="CP042467">
    <property type="protein sequence ID" value="QED29393.1"/>
    <property type="molecule type" value="Genomic_DNA"/>
</dbReference>
<dbReference type="AlphaFoldDB" id="A0A5B8XZG3"/>
<dbReference type="PANTHER" id="PTHR42789:SF1">
    <property type="entry name" value="D-ISOMER SPECIFIC 2-HYDROXYACID DEHYDROGENASE FAMILY PROTEIN (AFU_ORTHOLOGUE AFUA_6G10090)"/>
    <property type="match status" value="1"/>
</dbReference>
<gene>
    <name evidence="8" type="ORF">FRD01_19575</name>
</gene>
<dbReference type="Pfam" id="PF00389">
    <property type="entry name" value="2-Hacid_dh"/>
    <property type="match status" value="1"/>
</dbReference>
<dbReference type="InterPro" id="IPR036291">
    <property type="entry name" value="NAD(P)-bd_dom_sf"/>
</dbReference>
<evidence type="ECO:0000256" key="3">
    <source>
        <dbReference type="ARBA" id="ARBA00023002"/>
    </source>
</evidence>
<dbReference type="PANTHER" id="PTHR42789">
    <property type="entry name" value="D-ISOMER SPECIFIC 2-HYDROXYACID DEHYDROGENASE FAMILY PROTEIN (AFU_ORTHOLOGUE AFUA_6G10090)"/>
    <property type="match status" value="1"/>
</dbReference>
<sequence>MPKHDGVRFLQPRFTRALIIENPDPELDELLRAQGIEPERLPETATLDRQFIIDRLRDGQHDLLFKRSRFEVDAEVLAASENLAAVMLCCIGDDSVDKVACANEGIMVMNDPISNGRSVVELVFGELICLSRRIFDAVEKTRDSRWTKDSIRRYELKGKTLGIIGLGNIGKAVAQMARALEMDVVFYDNRELSREVGTTLGWTFAKSVDEVFRLSDFVTVHVSAEDHKGRTNKHLLSYQQFAQMGADRPENSPKIFLNLARGFLFEPEELKRAVRDGHIRYASVDVFPEEPGSKKDVWANPYGDMPEIVSTPHIGAATEEAQPRIAQHMANTARLFNLYGTVRDTVYAPGQTIGVDGAEPPSILSVVHSDKRGTKKAVADAIFEAGFSNLESSHRDFPKYQFAYDLNAVDQQMNETQIKAMIEAARKISGDSNAIRSVRVIPQ</sequence>
<dbReference type="InterPro" id="IPR006139">
    <property type="entry name" value="D-isomer_2_OHA_DH_cat_dom"/>
</dbReference>
<dbReference type="GO" id="GO:0008652">
    <property type="term" value="P:amino acid biosynthetic process"/>
    <property type="evidence" value="ECO:0007669"/>
    <property type="project" value="UniProtKB-KW"/>
</dbReference>
<feature type="domain" description="D-isomer specific 2-hydroxyacid dehydrogenase catalytic" evidence="6">
    <location>
        <begin position="18"/>
        <end position="336"/>
    </location>
</feature>
<dbReference type="SUPFAM" id="SSF52283">
    <property type="entry name" value="Formate/glycerate dehydrogenase catalytic domain-like"/>
    <property type="match status" value="1"/>
</dbReference>
<dbReference type="KEGG" id="bbae:FRD01_19575"/>
<evidence type="ECO:0000256" key="1">
    <source>
        <dbReference type="ARBA" id="ARBA00005854"/>
    </source>
</evidence>
<dbReference type="GO" id="GO:0016616">
    <property type="term" value="F:oxidoreductase activity, acting on the CH-OH group of donors, NAD or NADP as acceptor"/>
    <property type="evidence" value="ECO:0007669"/>
    <property type="project" value="InterPro"/>
</dbReference>
<dbReference type="InterPro" id="IPR006140">
    <property type="entry name" value="D-isomer_DH_NAD-bd"/>
</dbReference>
<dbReference type="GO" id="GO:0051287">
    <property type="term" value="F:NAD binding"/>
    <property type="evidence" value="ECO:0007669"/>
    <property type="project" value="InterPro"/>
</dbReference>
<evidence type="ECO:0000259" key="6">
    <source>
        <dbReference type="Pfam" id="PF00389"/>
    </source>
</evidence>
<keyword evidence="4" id="KW-0520">NAD</keyword>
<evidence type="ECO:0000313" key="8">
    <source>
        <dbReference type="EMBL" id="QED29393.1"/>
    </source>
</evidence>
<keyword evidence="9" id="KW-1185">Reference proteome</keyword>
<reference evidence="8 9" key="1">
    <citation type="submission" date="2019-08" db="EMBL/GenBank/DDBJ databases">
        <authorList>
            <person name="Liang Q."/>
        </authorList>
    </citation>
    <scope>NUCLEOTIDE SEQUENCE [LARGE SCALE GENOMIC DNA]</scope>
    <source>
        <strain evidence="8 9">V1718</strain>
    </source>
</reference>
<dbReference type="InterPro" id="IPR050857">
    <property type="entry name" value="D-2-hydroxyacid_DH"/>
</dbReference>
<organism evidence="8 9">
    <name type="scientific">Microvenator marinus</name>
    <dbReference type="NCBI Taxonomy" id="2600177"/>
    <lineage>
        <taxon>Bacteria</taxon>
        <taxon>Deltaproteobacteria</taxon>
        <taxon>Bradymonadales</taxon>
        <taxon>Microvenatoraceae</taxon>
        <taxon>Microvenator</taxon>
    </lineage>
</organism>
<dbReference type="Gene3D" id="3.40.50.720">
    <property type="entry name" value="NAD(P)-binding Rossmann-like Domain"/>
    <property type="match status" value="2"/>
</dbReference>
<dbReference type="SUPFAM" id="SSF51735">
    <property type="entry name" value="NAD(P)-binding Rossmann-fold domains"/>
    <property type="match status" value="1"/>
</dbReference>
<dbReference type="Proteomes" id="UP000321595">
    <property type="component" value="Chromosome"/>
</dbReference>
<dbReference type="InterPro" id="IPR029752">
    <property type="entry name" value="D-isomer_DH_CS1"/>
</dbReference>
<keyword evidence="3 5" id="KW-0560">Oxidoreductase</keyword>
<dbReference type="Pfam" id="PF02826">
    <property type="entry name" value="2-Hacid_dh_C"/>
    <property type="match status" value="1"/>
</dbReference>